<accession>A0A8J6HDW3</accession>
<dbReference type="EMBL" id="JABDTM020025914">
    <property type="protein sequence ID" value="KAH0812607.1"/>
    <property type="molecule type" value="Genomic_DNA"/>
</dbReference>
<comment type="caution">
    <text evidence="2">The sequence shown here is derived from an EMBL/GenBank/DDBJ whole genome shotgun (WGS) entry which is preliminary data.</text>
</comment>
<dbReference type="Proteomes" id="UP000719412">
    <property type="component" value="Unassembled WGS sequence"/>
</dbReference>
<keyword evidence="3" id="KW-1185">Reference proteome</keyword>
<keyword evidence="1" id="KW-0175">Coiled coil</keyword>
<reference evidence="2" key="1">
    <citation type="journal article" date="2020" name="J Insects Food Feed">
        <title>The yellow mealworm (Tenebrio molitor) genome: a resource for the emerging insects as food and feed industry.</title>
        <authorList>
            <person name="Eriksson T."/>
            <person name="Andere A."/>
            <person name="Kelstrup H."/>
            <person name="Emery V."/>
            <person name="Picard C."/>
        </authorList>
    </citation>
    <scope>NUCLEOTIDE SEQUENCE</scope>
    <source>
        <strain evidence="2">Stoneville</strain>
        <tissue evidence="2">Whole head</tissue>
    </source>
</reference>
<evidence type="ECO:0000313" key="3">
    <source>
        <dbReference type="Proteomes" id="UP000719412"/>
    </source>
</evidence>
<protein>
    <submittedName>
        <fullName evidence="2">Uncharacterized protein</fullName>
    </submittedName>
</protein>
<feature type="coiled-coil region" evidence="1">
    <location>
        <begin position="201"/>
        <end position="228"/>
    </location>
</feature>
<organism evidence="2 3">
    <name type="scientific">Tenebrio molitor</name>
    <name type="common">Yellow mealworm beetle</name>
    <dbReference type="NCBI Taxonomy" id="7067"/>
    <lineage>
        <taxon>Eukaryota</taxon>
        <taxon>Metazoa</taxon>
        <taxon>Ecdysozoa</taxon>
        <taxon>Arthropoda</taxon>
        <taxon>Hexapoda</taxon>
        <taxon>Insecta</taxon>
        <taxon>Pterygota</taxon>
        <taxon>Neoptera</taxon>
        <taxon>Endopterygota</taxon>
        <taxon>Coleoptera</taxon>
        <taxon>Polyphaga</taxon>
        <taxon>Cucujiformia</taxon>
        <taxon>Tenebrionidae</taxon>
        <taxon>Tenebrio</taxon>
    </lineage>
</organism>
<dbReference type="AlphaFoldDB" id="A0A8J6HDW3"/>
<sequence>MNIPSWVLDPFANGDTAASNLEEELIELTRKEMTLAFVQEHSVVLESKTADPNIFLKKRKLWEELAEKIRKAGHIRSPSKLRDNYFRMKQAALPDSKRNKEKRVVVQAHQRARHPLIWIGQFTMFVPSTLKKTCLRLIRTSLNQTQTRRVKNGFRKAGIHPFNSKVVPDKQFLPEGTYASSIFKAVAALTNLQYPLIREVQQFYDDDINEHKLRKQKLQNQLTKKDNTEDQFSIDETTVPYKGTFAVNLTQYIKSKPHKWGFKLFVRRVHDWHVMEAGFTTSDHMPIEFEIAERPIATKKTTGLTRTEARKGIEAEWQRRWTEGDKGEWTRQLIPHTERWALSGHGCFSSFLKKIGKKNTDSCWYCPDSDDAEHTLFRCPRWDGLRLEVMQKTTEWPEKENLVDLMLRSKEDWEAIAGMARNIMRTKEADERRLESRLTLTP</sequence>
<reference evidence="2" key="2">
    <citation type="submission" date="2021-08" db="EMBL/GenBank/DDBJ databases">
        <authorList>
            <person name="Eriksson T."/>
        </authorList>
    </citation>
    <scope>NUCLEOTIDE SEQUENCE</scope>
    <source>
        <strain evidence="2">Stoneville</strain>
        <tissue evidence="2">Whole head</tissue>
    </source>
</reference>
<proteinExistence type="predicted"/>
<name>A0A8J6HDW3_TENMO</name>
<evidence type="ECO:0000313" key="2">
    <source>
        <dbReference type="EMBL" id="KAH0812607.1"/>
    </source>
</evidence>
<gene>
    <name evidence="2" type="ORF">GEV33_010184</name>
</gene>
<evidence type="ECO:0000256" key="1">
    <source>
        <dbReference type="SAM" id="Coils"/>
    </source>
</evidence>